<dbReference type="Pfam" id="PF13229">
    <property type="entry name" value="Beta_helix"/>
    <property type="match status" value="1"/>
</dbReference>
<dbReference type="GO" id="GO:0004190">
    <property type="term" value="F:aspartic-type endopeptidase activity"/>
    <property type="evidence" value="ECO:0007669"/>
    <property type="project" value="InterPro"/>
</dbReference>
<dbReference type="InterPro" id="IPR011050">
    <property type="entry name" value="Pectin_lyase_fold/virulence"/>
</dbReference>
<feature type="domain" description="Peptidase A2" evidence="1">
    <location>
        <begin position="766"/>
        <end position="809"/>
    </location>
</feature>
<dbReference type="SMART" id="SM00710">
    <property type="entry name" value="PbH1"/>
    <property type="match status" value="7"/>
</dbReference>
<dbReference type="InterPro" id="IPR001995">
    <property type="entry name" value="Peptidase_A2_cat"/>
</dbReference>
<dbReference type="InterPro" id="IPR039448">
    <property type="entry name" value="Beta_helix"/>
</dbReference>
<evidence type="ECO:0000313" key="2">
    <source>
        <dbReference type="EMBL" id="OQB42027.1"/>
    </source>
</evidence>
<dbReference type="InterPro" id="IPR006626">
    <property type="entry name" value="PbH1"/>
</dbReference>
<proteinExistence type="predicted"/>
<gene>
    <name evidence="2" type="ORF">BWY04_00513</name>
</gene>
<reference evidence="2" key="1">
    <citation type="submission" date="2017-02" db="EMBL/GenBank/DDBJ databases">
        <title>Delving into the versatile metabolic prowess of the omnipresent phylum Bacteroidetes.</title>
        <authorList>
            <person name="Nobu M.K."/>
            <person name="Mei R."/>
            <person name="Narihiro T."/>
            <person name="Kuroda K."/>
            <person name="Liu W.-T."/>
        </authorList>
    </citation>
    <scope>NUCLEOTIDE SEQUENCE</scope>
    <source>
        <strain evidence="2">ADurb.Bin160</strain>
    </source>
</reference>
<comment type="caution">
    <text evidence="2">The sequence shown here is derived from an EMBL/GenBank/DDBJ whole genome shotgun (WGS) entry which is preliminary data.</text>
</comment>
<dbReference type="PROSITE" id="PS50175">
    <property type="entry name" value="ASP_PROT_RETROV"/>
    <property type="match status" value="1"/>
</dbReference>
<name>A0A1V5ZP74_9BACT</name>
<dbReference type="AlphaFoldDB" id="A0A1V5ZP74"/>
<sequence length="999" mass="108361">MAIIPTKVSPEQIKDTLKAYGNDLQLLIQMVGNSPKEIRITEDMEINTNLTIPSNIHLIIREGSRVFVNENTIVNGRITCYSSETPIFNIASGKTLTLNGPFTADLNRIFNGLGTALFPSTQHNVKEVYPQWWGTSNNIHTAAISSALGSLINGGRLIFTKQVFNTSGILINTNKTHIVIEQDAEIKIIGKTGDPYYLISVLASDVSISGVGVLNGNRDNLEDPNWSCHIIRIVADGKSIDNITVKDISIKDAPSYTGGGGFSRGDGIYISKQGNSAYTISNVRISNCKISNCGRNGISVIHCDSGLIISGNNIIGAKQCGIDIEPSMLNKHIVEGALVTGNTIDCQSLGGRGIDAGGEACSFTDNIIKNPVSAGIFLPEHDSKSNNISGNSIIRSGKYGIWVPIKNYGSHLITNNIVNIAGRSGIYIQKGWNIVTNNIVKDAGTILGNLQDIQTATSANPCVITLNNHGLSVGDRVRLSGFSHADWKAKLNGVVSAISIVNDNQFSLTSIDTSGLPAFSGRGRIESVKGGSQNIGIQIVDQKKNIEALSRSNPMILTWTNHPFSEFVDEDPDDVRKFYVQFTGIKQADWVNLNYGYREVEIIDSTSLSVVGLNSSGFAAAYDAEVDPGKVNVDYAGHNMFGPNSLENTLGKMFTAINLGSSGYNDVYPQQYIGDYTYTIRNYLDTDYIRGTGKTTIMISNRTLKPEETGGIFTNRPDEEYVVSSDTTTTLPIALAPLEFTFISKNSNYFMNIKPASGEEIIGYGVNGLVDVGAEGSILQIRCTVDGKWDVVAHKKYTRIINSIGGTTNLQARDTGNTYTNTDATANSTYNLPAAVPGLEYRFIRTHNTRTIIVSPNGSDFILEQQTGLNFGTGSGPSGATLRCFVPGRWEVTHNQRNNIIKDVGVGVTLNRNDKGNFFINDSAGNNTTVTLHEATELGIEYTFMRTSANRTFTIVPNANDTIQGLNQAESLVVGNQYSIVTLRCVRTNFWAIVRRIST</sequence>
<dbReference type="Gene3D" id="2.40.30.20">
    <property type="match status" value="1"/>
</dbReference>
<dbReference type="Gene3D" id="2.160.20.10">
    <property type="entry name" value="Single-stranded right-handed beta-helix, Pectin lyase-like"/>
    <property type="match status" value="1"/>
</dbReference>
<dbReference type="InterPro" id="IPR012334">
    <property type="entry name" value="Pectin_lyas_fold"/>
</dbReference>
<dbReference type="SUPFAM" id="SSF51126">
    <property type="entry name" value="Pectin lyase-like"/>
    <property type="match status" value="1"/>
</dbReference>
<dbReference type="GO" id="GO:0006508">
    <property type="term" value="P:proteolysis"/>
    <property type="evidence" value="ECO:0007669"/>
    <property type="project" value="InterPro"/>
</dbReference>
<protein>
    <recommendedName>
        <fullName evidence="1">Peptidase A2 domain-containing protein</fullName>
    </recommendedName>
</protein>
<dbReference type="InterPro" id="IPR023366">
    <property type="entry name" value="ATP_synth_asu-like_sf"/>
</dbReference>
<accession>A0A1V5ZP74</accession>
<dbReference type="Proteomes" id="UP000485621">
    <property type="component" value="Unassembled WGS sequence"/>
</dbReference>
<organism evidence="2">
    <name type="scientific">candidate division CPR1 bacterium ADurb.Bin160</name>
    <dbReference type="NCBI Taxonomy" id="1852826"/>
    <lineage>
        <taxon>Bacteria</taxon>
        <taxon>candidate division CPR1</taxon>
    </lineage>
</organism>
<dbReference type="EMBL" id="MWDB01000007">
    <property type="protein sequence ID" value="OQB42027.1"/>
    <property type="molecule type" value="Genomic_DNA"/>
</dbReference>
<evidence type="ECO:0000259" key="1">
    <source>
        <dbReference type="PROSITE" id="PS50175"/>
    </source>
</evidence>